<organism evidence="4 5">
    <name type="scientific">Vibrio hepatarius</name>
    <dbReference type="NCBI Taxonomy" id="171383"/>
    <lineage>
        <taxon>Bacteria</taxon>
        <taxon>Pseudomonadati</taxon>
        <taxon>Pseudomonadota</taxon>
        <taxon>Gammaproteobacteria</taxon>
        <taxon>Vibrionales</taxon>
        <taxon>Vibrionaceae</taxon>
        <taxon>Vibrio</taxon>
        <taxon>Vibrio oreintalis group</taxon>
    </lineage>
</organism>
<reference evidence="5" key="1">
    <citation type="submission" date="2015-08" db="EMBL/GenBank/DDBJ databases">
        <title>Vibrio galatheae sp. nov., a novel member of the Vibrionaceae family isolated from the Solomon Islands.</title>
        <authorList>
            <person name="Giubergia S."/>
            <person name="Machado H."/>
            <person name="Mateiu R.V."/>
            <person name="Gram L."/>
        </authorList>
    </citation>
    <scope>NUCLEOTIDE SEQUENCE [LARGE SCALE GENOMIC DNA]</scope>
    <source>
        <strain evidence="5">DSM 19134</strain>
    </source>
</reference>
<dbReference type="GO" id="GO:0004364">
    <property type="term" value="F:glutathione transferase activity"/>
    <property type="evidence" value="ECO:0007669"/>
    <property type="project" value="TreeGrafter"/>
</dbReference>
<gene>
    <name evidence="4" type="ORF">AKJ31_17760</name>
</gene>
<sequence>MKLYDYVRSTAAYRVRIALNLKQLAYQSIPVSLLDGEQRSAEYLSLNPTGLVPSLEIGEGVITQSLAIIEYLEEQYPEPALLPTDPMKRAECRALALDIACDIHPLNNLRVLKHLTSTLGHSEQEKLAWYHHWLKQGFAAIESKLAQSDSPFCCGTEPTMADVCLVPQLFNARRFELDLMPYPRMVEVEQNCLALAAFANASPDKSV</sequence>
<dbReference type="InterPro" id="IPR005955">
    <property type="entry name" value="GST_Zeta"/>
</dbReference>
<comment type="caution">
    <text evidence="4">The sequence shown here is derived from an EMBL/GenBank/DDBJ whole genome shotgun (WGS) entry which is preliminary data.</text>
</comment>
<dbReference type="OrthoDB" id="509852at2"/>
<protein>
    <submittedName>
        <fullName evidence="4">Maleylacetoacetate isomerase</fullName>
    </submittedName>
</protein>
<dbReference type="FunFam" id="1.20.1050.10:FF:000010">
    <property type="entry name" value="Maleylacetoacetate isomerase isoform 1"/>
    <property type="match status" value="1"/>
</dbReference>
<dbReference type="PANTHER" id="PTHR42673">
    <property type="entry name" value="MALEYLACETOACETATE ISOMERASE"/>
    <property type="match status" value="1"/>
</dbReference>
<dbReference type="InterPro" id="IPR034333">
    <property type="entry name" value="GST_Zeta_N"/>
</dbReference>
<dbReference type="GO" id="GO:0006749">
    <property type="term" value="P:glutathione metabolic process"/>
    <property type="evidence" value="ECO:0007669"/>
    <property type="project" value="TreeGrafter"/>
</dbReference>
<dbReference type="PROSITE" id="PS50404">
    <property type="entry name" value="GST_NTER"/>
    <property type="match status" value="1"/>
</dbReference>
<dbReference type="Gene3D" id="1.20.1050.10">
    <property type="match status" value="1"/>
</dbReference>
<comment type="similarity">
    <text evidence="1">Belongs to the GST superfamily. Zeta family.</text>
</comment>
<dbReference type="STRING" id="171383.AKJ31_17760"/>
<dbReference type="NCBIfam" id="TIGR01262">
    <property type="entry name" value="maiA"/>
    <property type="match status" value="1"/>
</dbReference>
<dbReference type="SFLD" id="SFLDG00358">
    <property type="entry name" value="Main_(cytGST)"/>
    <property type="match status" value="1"/>
</dbReference>
<evidence type="ECO:0000259" key="2">
    <source>
        <dbReference type="PROSITE" id="PS50404"/>
    </source>
</evidence>
<dbReference type="SUPFAM" id="SSF52833">
    <property type="entry name" value="Thioredoxin-like"/>
    <property type="match status" value="1"/>
</dbReference>
<dbReference type="SFLD" id="SFLDS00019">
    <property type="entry name" value="Glutathione_Transferase_(cytos"/>
    <property type="match status" value="1"/>
</dbReference>
<dbReference type="EMBL" id="LHPI01000019">
    <property type="protein sequence ID" value="KOO06447.1"/>
    <property type="molecule type" value="Genomic_DNA"/>
</dbReference>
<dbReference type="AlphaFoldDB" id="A0A0M0HX83"/>
<dbReference type="Gene3D" id="3.40.30.10">
    <property type="entry name" value="Glutaredoxin"/>
    <property type="match status" value="1"/>
</dbReference>
<keyword evidence="4" id="KW-0413">Isomerase</keyword>
<dbReference type="PANTHER" id="PTHR42673:SF21">
    <property type="entry name" value="GLUTATHIONE S-TRANSFERASE YFCF"/>
    <property type="match status" value="1"/>
</dbReference>
<proteinExistence type="inferred from homology"/>
<name>A0A0M0HX83_9VIBR</name>
<evidence type="ECO:0000313" key="5">
    <source>
        <dbReference type="Proteomes" id="UP000037530"/>
    </source>
</evidence>
<dbReference type="PROSITE" id="PS50405">
    <property type="entry name" value="GST_CTER"/>
    <property type="match status" value="1"/>
</dbReference>
<feature type="domain" description="GST N-terminal" evidence="2">
    <location>
        <begin position="1"/>
        <end position="80"/>
    </location>
</feature>
<dbReference type="GO" id="GO:0006559">
    <property type="term" value="P:L-phenylalanine catabolic process"/>
    <property type="evidence" value="ECO:0007669"/>
    <property type="project" value="TreeGrafter"/>
</dbReference>
<dbReference type="InterPro" id="IPR036282">
    <property type="entry name" value="Glutathione-S-Trfase_C_sf"/>
</dbReference>
<dbReference type="SUPFAM" id="SSF47616">
    <property type="entry name" value="GST C-terminal domain-like"/>
    <property type="match status" value="1"/>
</dbReference>
<dbReference type="GO" id="GO:0016034">
    <property type="term" value="F:maleylacetoacetate isomerase activity"/>
    <property type="evidence" value="ECO:0007669"/>
    <property type="project" value="TreeGrafter"/>
</dbReference>
<accession>A0A0M0HX83</accession>
<dbReference type="InterPro" id="IPR036249">
    <property type="entry name" value="Thioredoxin-like_sf"/>
</dbReference>
<evidence type="ECO:0000256" key="1">
    <source>
        <dbReference type="ARBA" id="ARBA00010007"/>
    </source>
</evidence>
<evidence type="ECO:0000259" key="3">
    <source>
        <dbReference type="PROSITE" id="PS50405"/>
    </source>
</evidence>
<dbReference type="PATRIC" id="fig|171383.3.peg.3627"/>
<dbReference type="InterPro" id="IPR010987">
    <property type="entry name" value="Glutathione-S-Trfase_C-like"/>
</dbReference>
<dbReference type="InterPro" id="IPR040079">
    <property type="entry name" value="Glutathione_S-Trfase"/>
</dbReference>
<dbReference type="CDD" id="cd03042">
    <property type="entry name" value="GST_N_Zeta"/>
    <property type="match status" value="1"/>
</dbReference>
<dbReference type="Pfam" id="PF13410">
    <property type="entry name" value="GST_C_2"/>
    <property type="match status" value="1"/>
</dbReference>
<dbReference type="InterPro" id="IPR004045">
    <property type="entry name" value="Glutathione_S-Trfase_N"/>
</dbReference>
<feature type="domain" description="GST C-terminal" evidence="3">
    <location>
        <begin position="85"/>
        <end position="207"/>
    </location>
</feature>
<dbReference type="InterPro" id="IPR034330">
    <property type="entry name" value="GST_Zeta_C"/>
</dbReference>
<dbReference type="CDD" id="cd03191">
    <property type="entry name" value="GST_C_Zeta"/>
    <property type="match status" value="1"/>
</dbReference>
<dbReference type="GO" id="GO:0005737">
    <property type="term" value="C:cytoplasm"/>
    <property type="evidence" value="ECO:0007669"/>
    <property type="project" value="InterPro"/>
</dbReference>
<dbReference type="Proteomes" id="UP000037530">
    <property type="component" value="Unassembled WGS sequence"/>
</dbReference>
<dbReference type="Pfam" id="PF13417">
    <property type="entry name" value="GST_N_3"/>
    <property type="match status" value="1"/>
</dbReference>
<evidence type="ECO:0000313" key="4">
    <source>
        <dbReference type="EMBL" id="KOO06447.1"/>
    </source>
</evidence>
<keyword evidence="5" id="KW-1185">Reference proteome</keyword>